<dbReference type="PIRSF" id="PIRSF011474">
    <property type="entry name" value="Glucitol_operon_activator"/>
    <property type="match status" value="1"/>
</dbReference>
<name>A0A916QJF9_9LACO</name>
<reference evidence="1" key="1">
    <citation type="submission" date="2020-08" db="EMBL/GenBank/DDBJ databases">
        <title>Taxonomic study for Lactobacillus species isolated from hardwood bark.</title>
        <authorList>
            <person name="Tohno M."/>
            <person name="Tanizawa Y."/>
        </authorList>
    </citation>
    <scope>NUCLEOTIDE SEQUENCE</scope>
    <source>
        <strain evidence="1">B40</strain>
    </source>
</reference>
<evidence type="ECO:0000313" key="2">
    <source>
        <dbReference type="Proteomes" id="UP000677218"/>
    </source>
</evidence>
<organism evidence="1 2">
    <name type="scientific">Lactobacillus corticis</name>
    <dbReference type="NCBI Taxonomy" id="2201249"/>
    <lineage>
        <taxon>Bacteria</taxon>
        <taxon>Bacillati</taxon>
        <taxon>Bacillota</taxon>
        <taxon>Bacilli</taxon>
        <taxon>Lactobacillales</taxon>
        <taxon>Lactobacillaceae</taxon>
        <taxon>Lactobacillus</taxon>
    </lineage>
</organism>
<accession>A0A916QJF9</accession>
<dbReference type="Proteomes" id="UP000677218">
    <property type="component" value="Unassembled WGS sequence"/>
</dbReference>
<dbReference type="RefSeq" id="WP_212781104.1">
    <property type="nucleotide sequence ID" value="NZ_BMAY01000010.1"/>
</dbReference>
<sequence length="167" mass="19221">MNLLVIGLGLGIAFLFQSILGFFQIRNFSKIFHEMSKQGKVLIGKNPKKIQSGSIILLNIDDSGKIYDGQLMKGYSVFAKFRHFTKLNGKSLPEVAASYDELNNFDKLTKECILNAYRNFINFKTGKMSRSDYDTSVNFLDMPTFRLWKNNIVLWINDLKKKLSFNK</sequence>
<protein>
    <submittedName>
        <fullName evidence="1">Transcriptional regulator</fullName>
    </submittedName>
</protein>
<dbReference type="AlphaFoldDB" id="A0A916QJF9"/>
<dbReference type="EMBL" id="BMAY01000010">
    <property type="protein sequence ID" value="GFZ27412.1"/>
    <property type="molecule type" value="Genomic_DNA"/>
</dbReference>
<proteinExistence type="predicted"/>
<keyword evidence="2" id="KW-1185">Reference proteome</keyword>
<gene>
    <name evidence="1" type="ORF">LCB40_12920</name>
</gene>
<comment type="caution">
    <text evidence="1">The sequence shown here is derived from an EMBL/GenBank/DDBJ whole genome shotgun (WGS) entry which is preliminary data.</text>
</comment>
<evidence type="ECO:0000313" key="1">
    <source>
        <dbReference type="EMBL" id="GFZ27412.1"/>
    </source>
</evidence>
<dbReference type="Pfam" id="PF06923">
    <property type="entry name" value="GutM"/>
    <property type="match status" value="1"/>
</dbReference>
<dbReference type="InterPro" id="IPR009693">
    <property type="entry name" value="Glucitol_operon_activator"/>
</dbReference>